<dbReference type="EMBL" id="BKCJ010001522">
    <property type="protein sequence ID" value="GEU42073.1"/>
    <property type="molecule type" value="Genomic_DNA"/>
</dbReference>
<name>A0A6L2JYG0_TANCI</name>
<gene>
    <name evidence="1" type="ORF">Tci_014051</name>
</gene>
<proteinExistence type="predicted"/>
<sequence length="91" mass="10692">MEEIMIEEYLAMEDKKMAKQSINSSFKKLWYLVDEDDEEGTYVFDINEFPAIQIHNNLSSKFMGTDESLYSTLDEKYNAIACDFSPNYNSY</sequence>
<protein>
    <submittedName>
        <fullName evidence="1">Uncharacterized protein</fullName>
    </submittedName>
</protein>
<comment type="caution">
    <text evidence="1">The sequence shown here is derived from an EMBL/GenBank/DDBJ whole genome shotgun (WGS) entry which is preliminary data.</text>
</comment>
<organism evidence="1">
    <name type="scientific">Tanacetum cinerariifolium</name>
    <name type="common">Dalmatian daisy</name>
    <name type="synonym">Chrysanthemum cinerariifolium</name>
    <dbReference type="NCBI Taxonomy" id="118510"/>
    <lineage>
        <taxon>Eukaryota</taxon>
        <taxon>Viridiplantae</taxon>
        <taxon>Streptophyta</taxon>
        <taxon>Embryophyta</taxon>
        <taxon>Tracheophyta</taxon>
        <taxon>Spermatophyta</taxon>
        <taxon>Magnoliopsida</taxon>
        <taxon>eudicotyledons</taxon>
        <taxon>Gunneridae</taxon>
        <taxon>Pentapetalae</taxon>
        <taxon>asterids</taxon>
        <taxon>campanulids</taxon>
        <taxon>Asterales</taxon>
        <taxon>Asteraceae</taxon>
        <taxon>Asteroideae</taxon>
        <taxon>Anthemideae</taxon>
        <taxon>Anthemidinae</taxon>
        <taxon>Tanacetum</taxon>
    </lineage>
</organism>
<accession>A0A6L2JYG0</accession>
<evidence type="ECO:0000313" key="1">
    <source>
        <dbReference type="EMBL" id="GEU42073.1"/>
    </source>
</evidence>
<dbReference type="AlphaFoldDB" id="A0A6L2JYG0"/>
<reference evidence="1" key="1">
    <citation type="journal article" date="2019" name="Sci. Rep.">
        <title>Draft genome of Tanacetum cinerariifolium, the natural source of mosquito coil.</title>
        <authorList>
            <person name="Yamashiro T."/>
            <person name="Shiraishi A."/>
            <person name="Satake H."/>
            <person name="Nakayama K."/>
        </authorList>
    </citation>
    <scope>NUCLEOTIDE SEQUENCE</scope>
</reference>